<evidence type="ECO:0000313" key="2">
    <source>
        <dbReference type="EMBL" id="TEY44838.1"/>
    </source>
</evidence>
<keyword evidence="3" id="KW-1185">Reference proteome</keyword>
<reference evidence="2 3" key="1">
    <citation type="submission" date="2017-11" db="EMBL/GenBank/DDBJ databases">
        <title>Comparative genomics of Botrytis spp.</title>
        <authorList>
            <person name="Valero-Jimenez C.A."/>
            <person name="Tapia P."/>
            <person name="Veloso J."/>
            <person name="Silva-Moreno E."/>
            <person name="Staats M."/>
            <person name="Valdes J.H."/>
            <person name="Van Kan J.A.L."/>
        </authorList>
    </citation>
    <scope>NUCLEOTIDE SEQUENCE [LARGE SCALE GENOMIC DNA]</scope>
    <source>
        <strain evidence="2 3">MUCL2830</strain>
    </source>
</reference>
<sequence>MREKKNSVFRSSYIVYIVYIFIVNNYDQCVIGGYVVLSFSYSVLHRNLNGKNEVKRDFTAALIFKAFEAFYRS</sequence>
<protein>
    <submittedName>
        <fullName evidence="2">Uncharacterized protein</fullName>
    </submittedName>
</protein>
<accession>A0A4Y8CSV1</accession>
<comment type="caution">
    <text evidence="2">The sequence shown here is derived from an EMBL/GenBank/DDBJ whole genome shotgun (WGS) entry which is preliminary data.</text>
</comment>
<evidence type="ECO:0000256" key="1">
    <source>
        <dbReference type="SAM" id="Phobius"/>
    </source>
</evidence>
<gene>
    <name evidence="2" type="ORF">BOTCAL_0344g00120</name>
</gene>
<keyword evidence="1" id="KW-1133">Transmembrane helix</keyword>
<dbReference type="Proteomes" id="UP000297299">
    <property type="component" value="Unassembled WGS sequence"/>
</dbReference>
<name>A0A4Y8CSV1_9HELO</name>
<evidence type="ECO:0000313" key="3">
    <source>
        <dbReference type="Proteomes" id="UP000297299"/>
    </source>
</evidence>
<dbReference type="AlphaFoldDB" id="A0A4Y8CSV1"/>
<keyword evidence="1" id="KW-0472">Membrane</keyword>
<organism evidence="2 3">
    <name type="scientific">Botryotinia calthae</name>
    <dbReference type="NCBI Taxonomy" id="38488"/>
    <lineage>
        <taxon>Eukaryota</taxon>
        <taxon>Fungi</taxon>
        <taxon>Dikarya</taxon>
        <taxon>Ascomycota</taxon>
        <taxon>Pezizomycotina</taxon>
        <taxon>Leotiomycetes</taxon>
        <taxon>Helotiales</taxon>
        <taxon>Sclerotiniaceae</taxon>
        <taxon>Botryotinia</taxon>
    </lineage>
</organism>
<keyword evidence="1" id="KW-0812">Transmembrane</keyword>
<feature type="transmembrane region" description="Helical" evidence="1">
    <location>
        <begin position="12"/>
        <end position="37"/>
    </location>
</feature>
<dbReference type="EMBL" id="PHWZ01000343">
    <property type="protein sequence ID" value="TEY44838.1"/>
    <property type="molecule type" value="Genomic_DNA"/>
</dbReference>
<proteinExistence type="predicted"/>